<evidence type="ECO:0000313" key="2">
    <source>
        <dbReference type="EMBL" id="EGZ18062.1"/>
    </source>
</evidence>
<dbReference type="EMBL" id="JH159154">
    <property type="protein sequence ID" value="EGZ18062.1"/>
    <property type="molecule type" value="Genomic_DNA"/>
</dbReference>
<reference evidence="2 3" key="1">
    <citation type="journal article" date="2006" name="Science">
        <title>Phytophthora genome sequences uncover evolutionary origins and mechanisms of pathogenesis.</title>
        <authorList>
            <person name="Tyler B.M."/>
            <person name="Tripathy S."/>
            <person name="Zhang X."/>
            <person name="Dehal P."/>
            <person name="Jiang R.H."/>
            <person name="Aerts A."/>
            <person name="Arredondo F.D."/>
            <person name="Baxter L."/>
            <person name="Bensasson D."/>
            <person name="Beynon J.L."/>
            <person name="Chapman J."/>
            <person name="Damasceno C.M."/>
            <person name="Dorrance A.E."/>
            <person name="Dou D."/>
            <person name="Dickerman A.W."/>
            <person name="Dubchak I.L."/>
            <person name="Garbelotto M."/>
            <person name="Gijzen M."/>
            <person name="Gordon S.G."/>
            <person name="Govers F."/>
            <person name="Grunwald N.J."/>
            <person name="Huang W."/>
            <person name="Ivors K.L."/>
            <person name="Jones R.W."/>
            <person name="Kamoun S."/>
            <person name="Krampis K."/>
            <person name="Lamour K.H."/>
            <person name="Lee M.K."/>
            <person name="McDonald W.H."/>
            <person name="Medina M."/>
            <person name="Meijer H.J."/>
            <person name="Nordberg E.K."/>
            <person name="Maclean D.J."/>
            <person name="Ospina-Giraldo M.D."/>
            <person name="Morris P.F."/>
            <person name="Phuntumart V."/>
            <person name="Putnam N.H."/>
            <person name="Rash S."/>
            <person name="Rose J.K."/>
            <person name="Sakihama Y."/>
            <person name="Salamov A.A."/>
            <person name="Savidor A."/>
            <person name="Scheuring C.F."/>
            <person name="Smith B.M."/>
            <person name="Sobral B.W."/>
            <person name="Terry A."/>
            <person name="Torto-Alalibo T.A."/>
            <person name="Win J."/>
            <person name="Xu Z."/>
            <person name="Zhang H."/>
            <person name="Grigoriev I.V."/>
            <person name="Rokhsar D.S."/>
            <person name="Boore J.L."/>
        </authorList>
    </citation>
    <scope>NUCLEOTIDE SEQUENCE [LARGE SCALE GENOMIC DNA]</scope>
    <source>
        <strain evidence="2 3">P6497</strain>
    </source>
</reference>
<feature type="compositionally biased region" description="Basic and acidic residues" evidence="1">
    <location>
        <begin position="99"/>
        <end position="121"/>
    </location>
</feature>
<dbReference type="Proteomes" id="UP000002640">
    <property type="component" value="Unassembled WGS sequence"/>
</dbReference>
<organism evidence="2 3">
    <name type="scientific">Phytophthora sojae (strain P6497)</name>
    <name type="common">Soybean stem and root rot agent</name>
    <name type="synonym">Phytophthora megasperma f. sp. glycines</name>
    <dbReference type="NCBI Taxonomy" id="1094619"/>
    <lineage>
        <taxon>Eukaryota</taxon>
        <taxon>Sar</taxon>
        <taxon>Stramenopiles</taxon>
        <taxon>Oomycota</taxon>
        <taxon>Peronosporomycetes</taxon>
        <taxon>Peronosporales</taxon>
        <taxon>Peronosporaceae</taxon>
        <taxon>Phytophthora</taxon>
    </lineage>
</organism>
<protein>
    <submittedName>
        <fullName evidence="2">Uncharacterized protein</fullName>
    </submittedName>
</protein>
<dbReference type="KEGG" id="psoj:PHYSODRAFT_300893"/>
<feature type="compositionally biased region" description="Basic residues" evidence="1">
    <location>
        <begin position="122"/>
        <end position="134"/>
    </location>
</feature>
<feature type="region of interest" description="Disordered" evidence="1">
    <location>
        <begin position="65"/>
        <end position="143"/>
    </location>
</feature>
<evidence type="ECO:0000256" key="1">
    <source>
        <dbReference type="SAM" id="MobiDB-lite"/>
    </source>
</evidence>
<dbReference type="InParanoid" id="G4ZHI2"/>
<dbReference type="GeneID" id="20641918"/>
<proteinExistence type="predicted"/>
<evidence type="ECO:0000313" key="3">
    <source>
        <dbReference type="Proteomes" id="UP000002640"/>
    </source>
</evidence>
<accession>G4ZHI2</accession>
<name>G4ZHI2_PHYSP</name>
<dbReference type="AlphaFoldDB" id="G4ZHI2"/>
<keyword evidence="3" id="KW-1185">Reference proteome</keyword>
<sequence length="160" mass="17758">MPKSSVEPRTPASSAGSSCTTATIHLEAARIVMQGNASSGSNHYIACPAKWPACPCDEWGRVRRASSETADADSFSALQEAQEGGHDNKRWRLRSYSRNSRDFEGSKSSRGSIRNDRETHSRKSSRFTRRRSRSKTQDAAKKEVDWVTVECGLPLPTVRQ</sequence>
<dbReference type="RefSeq" id="XP_009527120.1">
    <property type="nucleotide sequence ID" value="XM_009528825.1"/>
</dbReference>
<gene>
    <name evidence="2" type="ORF">PHYSODRAFT_300893</name>
</gene>